<dbReference type="Proteomes" id="UP001163823">
    <property type="component" value="Chromosome 7"/>
</dbReference>
<dbReference type="InterPro" id="IPR026961">
    <property type="entry name" value="PGG_dom"/>
</dbReference>
<feature type="domain" description="PGG" evidence="11">
    <location>
        <begin position="456"/>
        <end position="565"/>
    </location>
</feature>
<evidence type="ECO:0000259" key="11">
    <source>
        <dbReference type="Pfam" id="PF13962"/>
    </source>
</evidence>
<feature type="compositionally biased region" description="Basic and acidic residues" evidence="9">
    <location>
        <begin position="615"/>
        <end position="625"/>
    </location>
</feature>
<dbReference type="SMART" id="SM00248">
    <property type="entry name" value="ANK"/>
    <property type="match status" value="8"/>
</dbReference>
<keyword evidence="7 10" id="KW-0472">Membrane</keyword>
<dbReference type="PANTHER" id="PTHR24186:SF38">
    <property type="entry name" value="ANKYRIN REPEAT FAMILY PROTEIN"/>
    <property type="match status" value="1"/>
</dbReference>
<feature type="repeat" description="ANK" evidence="8">
    <location>
        <begin position="171"/>
        <end position="203"/>
    </location>
</feature>
<evidence type="ECO:0000313" key="12">
    <source>
        <dbReference type="EMBL" id="KAJ7963053.1"/>
    </source>
</evidence>
<keyword evidence="13" id="KW-1185">Reference proteome</keyword>
<evidence type="ECO:0000256" key="5">
    <source>
        <dbReference type="ARBA" id="ARBA00022989"/>
    </source>
</evidence>
<feature type="transmembrane region" description="Helical" evidence="10">
    <location>
        <begin position="514"/>
        <end position="532"/>
    </location>
</feature>
<evidence type="ECO:0000256" key="2">
    <source>
        <dbReference type="ARBA" id="ARBA00004413"/>
    </source>
</evidence>
<dbReference type="PROSITE" id="PS50088">
    <property type="entry name" value="ANK_REPEAT"/>
    <property type="match status" value="3"/>
</dbReference>
<name>A0AAD7LRT9_QUISA</name>
<feature type="transmembrane region" description="Helical" evidence="10">
    <location>
        <begin position="544"/>
        <end position="566"/>
    </location>
</feature>
<evidence type="ECO:0000256" key="6">
    <source>
        <dbReference type="ARBA" id="ARBA00023043"/>
    </source>
</evidence>
<dbReference type="InterPro" id="IPR002110">
    <property type="entry name" value="Ankyrin_rpt"/>
</dbReference>
<dbReference type="EMBL" id="JARAOO010000007">
    <property type="protein sequence ID" value="KAJ7963053.1"/>
    <property type="molecule type" value="Genomic_DNA"/>
</dbReference>
<keyword evidence="4" id="KW-0677">Repeat</keyword>
<comment type="subcellular location">
    <subcellularLocation>
        <location evidence="2">Cell membrane</location>
        <topology evidence="2">Peripheral membrane protein</topology>
        <orientation evidence="2">Cytoplasmic side</orientation>
    </subcellularLocation>
    <subcellularLocation>
        <location evidence="1">Membrane</location>
        <topology evidence="1">Multi-pass membrane protein</topology>
    </subcellularLocation>
</comment>
<dbReference type="GO" id="GO:0005886">
    <property type="term" value="C:plasma membrane"/>
    <property type="evidence" value="ECO:0007669"/>
    <property type="project" value="UniProtKB-SubCell"/>
</dbReference>
<dbReference type="PROSITE" id="PS50297">
    <property type="entry name" value="ANK_REP_REGION"/>
    <property type="match status" value="3"/>
</dbReference>
<dbReference type="InterPro" id="IPR036770">
    <property type="entry name" value="Ankyrin_rpt-contain_sf"/>
</dbReference>
<evidence type="ECO:0000313" key="13">
    <source>
        <dbReference type="Proteomes" id="UP001163823"/>
    </source>
</evidence>
<feature type="repeat" description="ANK" evidence="8">
    <location>
        <begin position="205"/>
        <end position="238"/>
    </location>
</feature>
<gene>
    <name evidence="12" type="ORF">O6P43_018195</name>
</gene>
<evidence type="ECO:0000256" key="7">
    <source>
        <dbReference type="ARBA" id="ARBA00023136"/>
    </source>
</evidence>
<feature type="transmembrane region" description="Helical" evidence="10">
    <location>
        <begin position="578"/>
        <end position="604"/>
    </location>
</feature>
<dbReference type="Pfam" id="PF12796">
    <property type="entry name" value="Ank_2"/>
    <property type="match status" value="3"/>
</dbReference>
<feature type="transmembrane region" description="Helical" evidence="10">
    <location>
        <begin position="463"/>
        <end position="481"/>
    </location>
</feature>
<proteinExistence type="predicted"/>
<dbReference type="PANTHER" id="PTHR24186">
    <property type="entry name" value="PROTEIN PHOSPHATASE 1 REGULATORY SUBUNIT"/>
    <property type="match status" value="1"/>
</dbReference>
<keyword evidence="3 10" id="KW-0812">Transmembrane</keyword>
<sequence>MDPRLLEAIRKNDAPSFLSLVEEDEGNLQQKTADSLNTALHLASKFVHLEMVAEIVKLCPDMVAAENKNLETPFHEACRGGNVKVLTLLLEVNPSAASKLNSNGKSCFFVACSHGHLDAVNLLLNQPGLVSLGEAGTDQTCIHVAASKGHTDVVRELLNACLELAQVTDENGNSPLHYACNEGHRDIAWMLLRRDANLALQYNNNGYTPLHLAVKNGKVSVLEDVVLSVAASLHYLTREEETIFHLAVRYGQYDGLRLLVHVSIGTNLLHCQDRYGSTALHLAVTGGRHKIAEYLINKTKLEINTRNSEGLTALDILDQAKDSEENRHLEATFVKAGGKRSLQFLSRSLEVSGAKTRFPITSKDSLLHSYMENELDSSIEMVSLTTSPPGVSKSTLSRISSLHHQAAERYDNETYKPESFSPTNFQQHRHLSKRHRKNLEKLYNNRRIKQHEMYTEALQNARNTIILVSILIATVTFSAGISPPGGVYQDGPMKGKSMAGKTTAFKVFSVSNDIALFISLSIVIVLVSIIPFQRKPQMRLLVIAHKVMWIAVAFMAVGYVAAKWVIMPHGHGAQWLSVVLLAVGGGSLGTIFIGLGVMLFEHWLRKLKWRKRRKERDGDHEKDSQNSDVESSYLQGYHSY</sequence>
<dbReference type="Pfam" id="PF00023">
    <property type="entry name" value="Ank"/>
    <property type="match status" value="1"/>
</dbReference>
<evidence type="ECO:0000256" key="10">
    <source>
        <dbReference type="SAM" id="Phobius"/>
    </source>
</evidence>
<dbReference type="SUPFAM" id="SSF48403">
    <property type="entry name" value="Ankyrin repeat"/>
    <property type="match status" value="1"/>
</dbReference>
<evidence type="ECO:0000256" key="3">
    <source>
        <dbReference type="ARBA" id="ARBA00022692"/>
    </source>
</evidence>
<dbReference type="Pfam" id="PF13962">
    <property type="entry name" value="PGG"/>
    <property type="match status" value="1"/>
</dbReference>
<keyword evidence="6 8" id="KW-0040">ANK repeat</keyword>
<evidence type="ECO:0000256" key="9">
    <source>
        <dbReference type="SAM" id="MobiDB-lite"/>
    </source>
</evidence>
<accession>A0AAD7LRT9</accession>
<organism evidence="12 13">
    <name type="scientific">Quillaja saponaria</name>
    <name type="common">Soap bark tree</name>
    <dbReference type="NCBI Taxonomy" id="32244"/>
    <lineage>
        <taxon>Eukaryota</taxon>
        <taxon>Viridiplantae</taxon>
        <taxon>Streptophyta</taxon>
        <taxon>Embryophyta</taxon>
        <taxon>Tracheophyta</taxon>
        <taxon>Spermatophyta</taxon>
        <taxon>Magnoliopsida</taxon>
        <taxon>eudicotyledons</taxon>
        <taxon>Gunneridae</taxon>
        <taxon>Pentapetalae</taxon>
        <taxon>rosids</taxon>
        <taxon>fabids</taxon>
        <taxon>Fabales</taxon>
        <taxon>Quillajaceae</taxon>
        <taxon>Quillaja</taxon>
    </lineage>
</organism>
<evidence type="ECO:0000256" key="4">
    <source>
        <dbReference type="ARBA" id="ARBA00022737"/>
    </source>
</evidence>
<comment type="caution">
    <text evidence="12">The sequence shown here is derived from an EMBL/GenBank/DDBJ whole genome shotgun (WGS) entry which is preliminary data.</text>
</comment>
<dbReference type="AlphaFoldDB" id="A0AAD7LRT9"/>
<reference evidence="12" key="1">
    <citation type="journal article" date="2023" name="Science">
        <title>Elucidation of the pathway for biosynthesis of saponin adjuvants from the soapbark tree.</title>
        <authorList>
            <person name="Reed J."/>
            <person name="Orme A."/>
            <person name="El-Demerdash A."/>
            <person name="Owen C."/>
            <person name="Martin L.B.B."/>
            <person name="Misra R.C."/>
            <person name="Kikuchi S."/>
            <person name="Rejzek M."/>
            <person name="Martin A.C."/>
            <person name="Harkess A."/>
            <person name="Leebens-Mack J."/>
            <person name="Louveau T."/>
            <person name="Stephenson M.J."/>
            <person name="Osbourn A."/>
        </authorList>
    </citation>
    <scope>NUCLEOTIDE SEQUENCE</scope>
    <source>
        <strain evidence="12">S10</strain>
    </source>
</reference>
<evidence type="ECO:0000256" key="8">
    <source>
        <dbReference type="PROSITE-ProRule" id="PRU00023"/>
    </source>
</evidence>
<dbReference type="Gene3D" id="1.25.40.20">
    <property type="entry name" value="Ankyrin repeat-containing domain"/>
    <property type="match status" value="3"/>
</dbReference>
<feature type="repeat" description="ANK" evidence="8">
    <location>
        <begin position="275"/>
        <end position="298"/>
    </location>
</feature>
<keyword evidence="5 10" id="KW-1133">Transmembrane helix</keyword>
<feature type="region of interest" description="Disordered" evidence="9">
    <location>
        <begin position="614"/>
        <end position="640"/>
    </location>
</feature>
<evidence type="ECO:0000256" key="1">
    <source>
        <dbReference type="ARBA" id="ARBA00004141"/>
    </source>
</evidence>
<dbReference type="KEGG" id="qsa:O6P43_018195"/>
<protein>
    <submittedName>
        <fullName evidence="12">Ankyrin repeat-containing protein</fullName>
    </submittedName>
</protein>